<dbReference type="InterPro" id="IPR022050">
    <property type="entry name" value="T_hemolysin"/>
</dbReference>
<organism evidence="2 3">
    <name type="scientific">Parahaliea maris</name>
    <dbReference type="NCBI Taxonomy" id="2716870"/>
    <lineage>
        <taxon>Bacteria</taxon>
        <taxon>Pseudomonadati</taxon>
        <taxon>Pseudomonadota</taxon>
        <taxon>Gammaproteobacteria</taxon>
        <taxon>Cellvibrionales</taxon>
        <taxon>Halieaceae</taxon>
        <taxon>Parahaliea</taxon>
    </lineage>
</organism>
<feature type="transmembrane region" description="Helical" evidence="1">
    <location>
        <begin position="132"/>
        <end position="153"/>
    </location>
</feature>
<dbReference type="Pfam" id="PF12261">
    <property type="entry name" value="T_hemolysin"/>
    <property type="match status" value="1"/>
</dbReference>
<accession>A0A5C9A952</accession>
<proteinExistence type="predicted"/>
<keyword evidence="1" id="KW-1133">Transmembrane helix</keyword>
<reference evidence="2 3" key="1">
    <citation type="submission" date="2019-08" db="EMBL/GenBank/DDBJ databases">
        <title>Parahaliea maris sp. nov., isolated from the surface seawater.</title>
        <authorList>
            <person name="Liu Y."/>
        </authorList>
    </citation>
    <scope>NUCLEOTIDE SEQUENCE [LARGE SCALE GENOMIC DNA]</scope>
    <source>
        <strain evidence="2 3">HSLHS9</strain>
    </source>
</reference>
<dbReference type="EMBL" id="VRZA01000001">
    <property type="protein sequence ID" value="TXS96679.1"/>
    <property type="molecule type" value="Genomic_DNA"/>
</dbReference>
<dbReference type="InterPro" id="IPR016181">
    <property type="entry name" value="Acyl_CoA_acyltransferase"/>
</dbReference>
<name>A0A5C9A952_9GAMM</name>
<sequence length="237" mass="25415">MLHTSPAVTESAVPAPRVPVSGAALSLPELRVVSHCGPARDVLENYVHRVFARTYGAEVNSFMPLLAGLYRDGEPEAAFGLRSAASQPLFCEHYLDRPVEHYASTLYGTLAPRQRIMELGNLAASRGGHSGILYLIVACALQAGGVDYLLFAANKAVRRSLSRCGFSPRPIQGARPECLPDGGESWGRYYDSEPVVMLADVNRTVRQAATQPGMVALMAQYATAITTLAAAVAREAQ</sequence>
<dbReference type="SUPFAM" id="SSF55729">
    <property type="entry name" value="Acyl-CoA N-acyltransferases (Nat)"/>
    <property type="match status" value="1"/>
</dbReference>
<keyword evidence="1" id="KW-0472">Membrane</keyword>
<keyword evidence="3" id="KW-1185">Reference proteome</keyword>
<dbReference type="AlphaFoldDB" id="A0A5C9A952"/>
<gene>
    <name evidence="2" type="ORF">FV139_04200</name>
</gene>
<evidence type="ECO:0000313" key="2">
    <source>
        <dbReference type="EMBL" id="TXS96679.1"/>
    </source>
</evidence>
<evidence type="ECO:0000256" key="1">
    <source>
        <dbReference type="SAM" id="Phobius"/>
    </source>
</evidence>
<evidence type="ECO:0000313" key="3">
    <source>
        <dbReference type="Proteomes" id="UP000321039"/>
    </source>
</evidence>
<keyword evidence="1" id="KW-0812">Transmembrane</keyword>
<evidence type="ECO:0008006" key="4">
    <source>
        <dbReference type="Google" id="ProtNLM"/>
    </source>
</evidence>
<dbReference type="RefSeq" id="WP_148066943.1">
    <property type="nucleotide sequence ID" value="NZ_VRZA01000001.1"/>
</dbReference>
<comment type="caution">
    <text evidence="2">The sequence shown here is derived from an EMBL/GenBank/DDBJ whole genome shotgun (WGS) entry which is preliminary data.</text>
</comment>
<protein>
    <recommendedName>
        <fullName evidence="4">Thermostable hemolysin</fullName>
    </recommendedName>
</protein>
<dbReference type="Proteomes" id="UP000321039">
    <property type="component" value="Unassembled WGS sequence"/>
</dbReference>